<evidence type="ECO:0000313" key="3">
    <source>
        <dbReference type="EMBL" id="KAL0377870.1"/>
    </source>
</evidence>
<protein>
    <submittedName>
        <fullName evidence="3">Subtilisin-like protease SBT1.7</fullName>
    </submittedName>
</protein>
<dbReference type="Pfam" id="PF17766">
    <property type="entry name" value="fn3_6"/>
    <property type="match status" value="1"/>
</dbReference>
<organism evidence="3">
    <name type="scientific">Sesamum radiatum</name>
    <name type="common">Black benniseed</name>
    <dbReference type="NCBI Taxonomy" id="300843"/>
    <lineage>
        <taxon>Eukaryota</taxon>
        <taxon>Viridiplantae</taxon>
        <taxon>Streptophyta</taxon>
        <taxon>Embryophyta</taxon>
        <taxon>Tracheophyta</taxon>
        <taxon>Spermatophyta</taxon>
        <taxon>Magnoliopsida</taxon>
        <taxon>eudicotyledons</taxon>
        <taxon>Gunneridae</taxon>
        <taxon>Pentapetalae</taxon>
        <taxon>asterids</taxon>
        <taxon>lamiids</taxon>
        <taxon>Lamiales</taxon>
        <taxon>Pedaliaceae</taxon>
        <taxon>Sesamum</taxon>
    </lineage>
</organism>
<sequence length="99" mass="10273">MGSTGGSGSGTGSTVVKHTRTLTNVGPPGTYKVSTSSSSDSVKISVDPATLTFSQTNEKQSYTVTFTAPSMPSNTNEFARIEWSDGKHVVGSPVAISWT</sequence>
<reference evidence="3" key="1">
    <citation type="submission" date="2020-06" db="EMBL/GenBank/DDBJ databases">
        <authorList>
            <person name="Li T."/>
            <person name="Hu X."/>
            <person name="Zhang T."/>
            <person name="Song X."/>
            <person name="Zhang H."/>
            <person name="Dai N."/>
            <person name="Sheng W."/>
            <person name="Hou X."/>
            <person name="Wei L."/>
        </authorList>
    </citation>
    <scope>NUCLEOTIDE SEQUENCE</scope>
    <source>
        <strain evidence="3">G02</strain>
        <tissue evidence="3">Leaf</tissue>
    </source>
</reference>
<dbReference type="EMBL" id="JACGWJ010000013">
    <property type="protein sequence ID" value="KAL0377870.1"/>
    <property type="molecule type" value="Genomic_DNA"/>
</dbReference>
<dbReference type="Gene3D" id="2.60.40.2310">
    <property type="match status" value="1"/>
</dbReference>
<comment type="caution">
    <text evidence="3">The sequence shown here is derived from an EMBL/GenBank/DDBJ whole genome shotgun (WGS) entry which is preliminary data.</text>
</comment>
<feature type="compositionally biased region" description="Gly residues" evidence="1">
    <location>
        <begin position="1"/>
        <end position="11"/>
    </location>
</feature>
<keyword evidence="3" id="KW-0645">Protease</keyword>
<evidence type="ECO:0000256" key="1">
    <source>
        <dbReference type="SAM" id="MobiDB-lite"/>
    </source>
</evidence>
<gene>
    <name evidence="3" type="ORF">Sradi_3092500</name>
</gene>
<keyword evidence="3" id="KW-0378">Hydrolase</keyword>
<dbReference type="GO" id="GO:0006508">
    <property type="term" value="P:proteolysis"/>
    <property type="evidence" value="ECO:0007669"/>
    <property type="project" value="UniProtKB-KW"/>
</dbReference>
<feature type="region of interest" description="Disordered" evidence="1">
    <location>
        <begin position="1"/>
        <end position="41"/>
    </location>
</feature>
<accession>A0AAW2RCD1</accession>
<dbReference type="InterPro" id="IPR041469">
    <property type="entry name" value="Subtilisin-like_FN3"/>
</dbReference>
<dbReference type="AlphaFoldDB" id="A0AAW2RCD1"/>
<feature type="domain" description="Subtilisin-like protease fibronectin type-III" evidence="2">
    <location>
        <begin position="13"/>
        <end position="96"/>
    </location>
</feature>
<evidence type="ECO:0000259" key="2">
    <source>
        <dbReference type="Pfam" id="PF17766"/>
    </source>
</evidence>
<feature type="compositionally biased region" description="Low complexity" evidence="1">
    <location>
        <begin position="32"/>
        <end position="41"/>
    </location>
</feature>
<dbReference type="GO" id="GO:0008233">
    <property type="term" value="F:peptidase activity"/>
    <property type="evidence" value="ECO:0007669"/>
    <property type="project" value="UniProtKB-KW"/>
</dbReference>
<name>A0AAW2RCD1_SESRA</name>
<reference evidence="3" key="2">
    <citation type="journal article" date="2024" name="Plant">
        <title>Genomic evolution and insights into agronomic trait innovations of Sesamum species.</title>
        <authorList>
            <person name="Miao H."/>
            <person name="Wang L."/>
            <person name="Qu L."/>
            <person name="Liu H."/>
            <person name="Sun Y."/>
            <person name="Le M."/>
            <person name="Wang Q."/>
            <person name="Wei S."/>
            <person name="Zheng Y."/>
            <person name="Lin W."/>
            <person name="Duan Y."/>
            <person name="Cao H."/>
            <person name="Xiong S."/>
            <person name="Wang X."/>
            <person name="Wei L."/>
            <person name="Li C."/>
            <person name="Ma Q."/>
            <person name="Ju M."/>
            <person name="Zhao R."/>
            <person name="Li G."/>
            <person name="Mu C."/>
            <person name="Tian Q."/>
            <person name="Mei H."/>
            <person name="Zhang T."/>
            <person name="Gao T."/>
            <person name="Zhang H."/>
        </authorList>
    </citation>
    <scope>NUCLEOTIDE SEQUENCE</scope>
    <source>
        <strain evidence="3">G02</strain>
    </source>
</reference>
<proteinExistence type="predicted"/>